<dbReference type="GO" id="GO:0016787">
    <property type="term" value="F:hydrolase activity"/>
    <property type="evidence" value="ECO:0007669"/>
    <property type="project" value="UniProtKB-KW"/>
</dbReference>
<feature type="domain" description="Helicase ATP-binding" evidence="7">
    <location>
        <begin position="27"/>
        <end position="185"/>
    </location>
</feature>
<dbReference type="SMART" id="SM00490">
    <property type="entry name" value="HELICc"/>
    <property type="match status" value="1"/>
</dbReference>
<keyword evidence="3 9" id="KW-0347">Helicase</keyword>
<feature type="compositionally biased region" description="Basic and acidic residues" evidence="6">
    <location>
        <begin position="233"/>
        <end position="246"/>
    </location>
</feature>
<dbReference type="OrthoDB" id="3229913at2"/>
<dbReference type="Gene3D" id="1.10.3380.30">
    <property type="match status" value="1"/>
</dbReference>
<dbReference type="InterPro" id="IPR058621">
    <property type="entry name" value="SH3_HelY"/>
</dbReference>
<reference evidence="9 10" key="1">
    <citation type="submission" date="2016-10" db="EMBL/GenBank/DDBJ databases">
        <authorList>
            <person name="de Groot N.N."/>
        </authorList>
    </citation>
    <scope>NUCLEOTIDE SEQUENCE [LARGE SCALE GENOMIC DNA]</scope>
    <source>
        <strain evidence="9 10">DSM 45434</strain>
    </source>
</reference>
<feature type="compositionally biased region" description="Basic and acidic residues" evidence="6">
    <location>
        <begin position="256"/>
        <end position="266"/>
    </location>
</feature>
<dbReference type="InterPro" id="IPR014001">
    <property type="entry name" value="Helicase_ATP-bd"/>
</dbReference>
<evidence type="ECO:0000256" key="4">
    <source>
        <dbReference type="ARBA" id="ARBA00022840"/>
    </source>
</evidence>
<evidence type="ECO:0000256" key="6">
    <source>
        <dbReference type="SAM" id="MobiDB-lite"/>
    </source>
</evidence>
<dbReference type="Pfam" id="PF08148">
    <property type="entry name" value="DSHCT"/>
    <property type="match status" value="1"/>
</dbReference>
<dbReference type="PANTHER" id="PTHR12131:SF1">
    <property type="entry name" value="ATP-DEPENDENT RNA HELICASE SUPV3L1, MITOCHONDRIAL-RELATED"/>
    <property type="match status" value="1"/>
</dbReference>
<dbReference type="AlphaFoldDB" id="A0A1H1P8V2"/>
<feature type="coiled-coil region" evidence="5">
    <location>
        <begin position="697"/>
        <end position="724"/>
    </location>
</feature>
<dbReference type="RefSeq" id="WP_019194661.1">
    <property type="nucleotide sequence ID" value="NZ_LT629765.1"/>
</dbReference>
<evidence type="ECO:0000256" key="5">
    <source>
        <dbReference type="SAM" id="Coils"/>
    </source>
</evidence>
<dbReference type="GO" id="GO:0004386">
    <property type="term" value="F:helicase activity"/>
    <property type="evidence" value="ECO:0007669"/>
    <property type="project" value="UniProtKB-KW"/>
</dbReference>
<dbReference type="Proteomes" id="UP000182237">
    <property type="component" value="Chromosome I"/>
</dbReference>
<dbReference type="CDD" id="cd18795">
    <property type="entry name" value="SF2_C_Ski2"/>
    <property type="match status" value="1"/>
</dbReference>
<dbReference type="Pfam" id="PF00271">
    <property type="entry name" value="Helicase_C"/>
    <property type="match status" value="1"/>
</dbReference>
<feature type="domain" description="Helicase C-terminal" evidence="8">
    <location>
        <begin position="269"/>
        <end position="473"/>
    </location>
</feature>
<sequence>MALSAPLLDDFRATRPFPLDDFQVQACRSVDGGKGVLVCAPTGSGKTIVGEFAVYAALRRGTKCFYTTPIKALSNQKYHDLVNEHGEDAVGLLTGDVSVNGSADIVVMTTEVLRNMIYADSPQLERLAYVVMDEIHYLADRDRGAVWEEVILNLDDSVALIGLSATVSNSEEFGEWLNTVRGGTDVIVWEERPVPLSQYMMVGRKIFPLFEPGTDGRVNRDLEHAIERIDEDRAQEGRRDYEEGRGFRSRAAGRRSGKERPRDKTRPIGRPELVSALQGRDMLPAIVFIFSRAGCDGALFQCLRSRKELTTPEEQDEIKRIVDEGVEGIPEEDLKVLNFRQLRTAWSRGFAAHHAGLLPAFKHIVEELFVRGLVRVVFATETLALGINMPARTVVLEKLVKFNGEAHVDLTPGQYTQLTGRAGRRGIDSIGNAVVQWAPAMDPREVAGLASTRTYPLISPFAPGYNMAINMLKMNGYDDSIRLIEQSFAQFQTDRSVVGEVREIERRRAKVSSLRAQLERDIASYAPPSDDPVADVLDYLRLRRDLTDAEREARRHALEDRAAETAAILGRLQVGEVIALPGKKKPELAAVVQVAGKRHDPRPWVTTERGWSGRIDAAAFRNPPVVVGRIKVPRHMQDQPRRHARKVASMLHAANLRGPKKLREAARVRPSKKVTALREAVRSHPAHSWPATDREMLARVGEELVREERKLSSLERRVDSSTDSLGRTFERIVGLLTEMDYVEVVEGQPRVTEEGERLARIHNASDLLVAQCLKRGVWEGLDPAELAGVASMCVFENRKATGGAPDAATEPMAGAMNATERIYGEIVSDEQRHELPPTRVPDAAFALAAHQWTAGAPLGYAMAAAAESGAELTPGDFVRWCRQVVDLLEQVAATGYTDEIRRNARRAIDSIRRGVVAIGS</sequence>
<protein>
    <submittedName>
        <fullName evidence="9">ATP-dependent RNA helicase HelY</fullName>
    </submittedName>
</protein>
<evidence type="ECO:0000256" key="1">
    <source>
        <dbReference type="ARBA" id="ARBA00022741"/>
    </source>
</evidence>
<accession>A0A1H1P8V2</accession>
<dbReference type="InterPro" id="IPR012961">
    <property type="entry name" value="Ski2/MTR4_C"/>
</dbReference>
<evidence type="ECO:0000256" key="3">
    <source>
        <dbReference type="ARBA" id="ARBA00022806"/>
    </source>
</evidence>
<dbReference type="EMBL" id="LT629765">
    <property type="protein sequence ID" value="SDS07415.1"/>
    <property type="molecule type" value="Genomic_DNA"/>
</dbReference>
<evidence type="ECO:0000259" key="8">
    <source>
        <dbReference type="PROSITE" id="PS51194"/>
    </source>
</evidence>
<evidence type="ECO:0000313" key="10">
    <source>
        <dbReference type="Proteomes" id="UP000182237"/>
    </source>
</evidence>
<dbReference type="GO" id="GO:0003676">
    <property type="term" value="F:nucleic acid binding"/>
    <property type="evidence" value="ECO:0007669"/>
    <property type="project" value="InterPro"/>
</dbReference>
<organism evidence="9 10">
    <name type="scientific">Corynebacterium timonense</name>
    <dbReference type="NCBI Taxonomy" id="441500"/>
    <lineage>
        <taxon>Bacteria</taxon>
        <taxon>Bacillati</taxon>
        <taxon>Actinomycetota</taxon>
        <taxon>Actinomycetes</taxon>
        <taxon>Mycobacteriales</taxon>
        <taxon>Corynebacteriaceae</taxon>
        <taxon>Corynebacterium</taxon>
    </lineage>
</organism>
<evidence type="ECO:0000256" key="2">
    <source>
        <dbReference type="ARBA" id="ARBA00022801"/>
    </source>
</evidence>
<dbReference type="STRING" id="1203190.GCA_000312345_01863"/>
<gene>
    <name evidence="9" type="ORF">SAMN04488539_0952</name>
</gene>
<keyword evidence="4" id="KW-0067">ATP-binding</keyword>
<keyword evidence="5" id="KW-0175">Coiled coil</keyword>
<dbReference type="Gene3D" id="3.40.50.300">
    <property type="entry name" value="P-loop containing nucleotide triphosphate hydrolases"/>
    <property type="match status" value="2"/>
</dbReference>
<dbReference type="PANTHER" id="PTHR12131">
    <property type="entry name" value="ATP-DEPENDENT RNA AND DNA HELICASE"/>
    <property type="match status" value="1"/>
</dbReference>
<evidence type="ECO:0000259" key="7">
    <source>
        <dbReference type="PROSITE" id="PS51192"/>
    </source>
</evidence>
<name>A0A1H1P8V2_9CORY</name>
<dbReference type="SMART" id="SM01142">
    <property type="entry name" value="DSHCT"/>
    <property type="match status" value="1"/>
</dbReference>
<dbReference type="InterPro" id="IPR050699">
    <property type="entry name" value="RNA-DNA_Helicase"/>
</dbReference>
<feature type="coiled-coil region" evidence="5">
    <location>
        <begin position="501"/>
        <end position="559"/>
    </location>
</feature>
<dbReference type="PROSITE" id="PS51194">
    <property type="entry name" value="HELICASE_CTER"/>
    <property type="match status" value="1"/>
</dbReference>
<keyword evidence="1" id="KW-0547">Nucleotide-binding</keyword>
<proteinExistence type="predicted"/>
<dbReference type="SUPFAM" id="SSF52540">
    <property type="entry name" value="P-loop containing nucleoside triphosphate hydrolases"/>
    <property type="match status" value="1"/>
</dbReference>
<dbReference type="InterPro" id="IPR011545">
    <property type="entry name" value="DEAD/DEAH_box_helicase_dom"/>
</dbReference>
<dbReference type="PROSITE" id="PS51192">
    <property type="entry name" value="HELICASE_ATP_BIND_1"/>
    <property type="match status" value="1"/>
</dbReference>
<dbReference type="Pfam" id="PF00270">
    <property type="entry name" value="DEAD"/>
    <property type="match status" value="1"/>
</dbReference>
<dbReference type="GO" id="GO:0055087">
    <property type="term" value="C:Ski complex"/>
    <property type="evidence" value="ECO:0007669"/>
    <property type="project" value="TreeGrafter"/>
</dbReference>
<evidence type="ECO:0000313" key="9">
    <source>
        <dbReference type="EMBL" id="SDS07415.1"/>
    </source>
</evidence>
<dbReference type="SMART" id="SM00487">
    <property type="entry name" value="DEXDc"/>
    <property type="match status" value="1"/>
</dbReference>
<dbReference type="eggNOG" id="COG4581">
    <property type="taxonomic scope" value="Bacteria"/>
</dbReference>
<feature type="region of interest" description="Disordered" evidence="6">
    <location>
        <begin position="233"/>
        <end position="271"/>
    </location>
</feature>
<keyword evidence="10" id="KW-1185">Reference proteome</keyword>
<dbReference type="InterPro" id="IPR027417">
    <property type="entry name" value="P-loop_NTPase"/>
</dbReference>
<dbReference type="InterPro" id="IPR001650">
    <property type="entry name" value="Helicase_C-like"/>
</dbReference>
<keyword evidence="2" id="KW-0378">Hydrolase</keyword>
<dbReference type="GO" id="GO:0070478">
    <property type="term" value="P:nuclear-transcribed mRNA catabolic process, 3'-5' exonucleolytic nonsense-mediated decay"/>
    <property type="evidence" value="ECO:0007669"/>
    <property type="project" value="TreeGrafter"/>
</dbReference>
<dbReference type="GO" id="GO:0005524">
    <property type="term" value="F:ATP binding"/>
    <property type="evidence" value="ECO:0007669"/>
    <property type="project" value="UniProtKB-KW"/>
</dbReference>
<dbReference type="Pfam" id="PF26090">
    <property type="entry name" value="SH3_HelY"/>
    <property type="match status" value="1"/>
</dbReference>